<name>A0ABN8PRF7_9CNID</name>
<comment type="caution">
    <text evidence="3">The sequence shown here is derived from an EMBL/GenBank/DDBJ whole genome shotgun (WGS) entry which is preliminary data.</text>
</comment>
<keyword evidence="2" id="KW-0732">Signal</keyword>
<reference evidence="3 4" key="1">
    <citation type="submission" date="2022-05" db="EMBL/GenBank/DDBJ databases">
        <authorList>
            <consortium name="Genoscope - CEA"/>
            <person name="William W."/>
        </authorList>
    </citation>
    <scope>NUCLEOTIDE SEQUENCE [LARGE SCALE GENOMIC DNA]</scope>
</reference>
<dbReference type="Proteomes" id="UP001159427">
    <property type="component" value="Unassembled WGS sequence"/>
</dbReference>
<evidence type="ECO:0000313" key="3">
    <source>
        <dbReference type="EMBL" id="CAH3147232.1"/>
    </source>
</evidence>
<feature type="chain" id="PRO_5045391570" evidence="2">
    <location>
        <begin position="26"/>
        <end position="411"/>
    </location>
</feature>
<sequence length="411" mass="43874">MASERIVIAGLFVFIFCHAFSSTAAEFEEPEDHQDIQPDSISEVGGCSGSSPTLGDGCSLSDDCSTITCKMDFVKKPITFKLKINKCDDPVTVTASMNVPDMDITWSHTYSGDDKIPVPGFSVPVGGVYVQVDLTNNGDTLHLKFLLGVQMAPRKTENNAHAKFGGANKEHYAGSYEDDSWSDGNNNYIAEYSGGSCSGLSQTQLSEGCSISDDCSTITCNMNFVDEPITFKLKVNKCDEPVTVTASMDVPDLGVTWSHTYTSDDIIEVPGFTVSLPSIFSAGVYVQVGLTDNGDRLHLKVNLLAGGKVLGKGVYPVKVTVIQGDLPISTDECGIFGWWYNFSDIQKAAVIGGPLLFIILLIIACCCCCGCCRSRPTNQGAVIVTPAAVPTAVTATSTRSTVPMKPLVNEA</sequence>
<keyword evidence="1" id="KW-0472">Membrane</keyword>
<keyword evidence="1" id="KW-1133">Transmembrane helix</keyword>
<organism evidence="3 4">
    <name type="scientific">Porites evermanni</name>
    <dbReference type="NCBI Taxonomy" id="104178"/>
    <lineage>
        <taxon>Eukaryota</taxon>
        <taxon>Metazoa</taxon>
        <taxon>Cnidaria</taxon>
        <taxon>Anthozoa</taxon>
        <taxon>Hexacorallia</taxon>
        <taxon>Scleractinia</taxon>
        <taxon>Fungiina</taxon>
        <taxon>Poritidae</taxon>
        <taxon>Porites</taxon>
    </lineage>
</organism>
<protein>
    <submittedName>
        <fullName evidence="3">Uncharacterized protein</fullName>
    </submittedName>
</protein>
<feature type="signal peptide" evidence="2">
    <location>
        <begin position="1"/>
        <end position="25"/>
    </location>
</feature>
<evidence type="ECO:0000256" key="1">
    <source>
        <dbReference type="SAM" id="Phobius"/>
    </source>
</evidence>
<accession>A0ABN8PRF7</accession>
<gene>
    <name evidence="3" type="ORF">PEVE_00044200</name>
</gene>
<evidence type="ECO:0000256" key="2">
    <source>
        <dbReference type="SAM" id="SignalP"/>
    </source>
</evidence>
<dbReference type="EMBL" id="CALNXI010000926">
    <property type="protein sequence ID" value="CAH3147232.1"/>
    <property type="molecule type" value="Genomic_DNA"/>
</dbReference>
<feature type="transmembrane region" description="Helical" evidence="1">
    <location>
        <begin position="351"/>
        <end position="372"/>
    </location>
</feature>
<evidence type="ECO:0000313" key="4">
    <source>
        <dbReference type="Proteomes" id="UP001159427"/>
    </source>
</evidence>
<keyword evidence="4" id="KW-1185">Reference proteome</keyword>
<proteinExistence type="predicted"/>
<keyword evidence="1" id="KW-0812">Transmembrane</keyword>